<feature type="domain" description="DNA2/NAM7 helicase-like C-terminal" evidence="7">
    <location>
        <begin position="357"/>
        <end position="541"/>
    </location>
</feature>
<dbReference type="InterPro" id="IPR047187">
    <property type="entry name" value="SF1_C_Upf1"/>
</dbReference>
<dbReference type="CDD" id="cd17934">
    <property type="entry name" value="DEXXQc_Upf1-like"/>
    <property type="match status" value="1"/>
</dbReference>
<evidence type="ECO:0000256" key="5">
    <source>
        <dbReference type="ARBA" id="ARBA00022840"/>
    </source>
</evidence>
<dbReference type="Pfam" id="PF13087">
    <property type="entry name" value="AAA_12"/>
    <property type="match status" value="1"/>
</dbReference>
<dbReference type="STRING" id="685588.A0A067T929"/>
<name>A0A067T929_GALM3</name>
<comment type="similarity">
    <text evidence="1">Belongs to the DNA2/NAM7 helicase family.</text>
</comment>
<feature type="domain" description="DNA2/NAM7 helicase helicase" evidence="6">
    <location>
        <begin position="160"/>
        <end position="232"/>
    </location>
</feature>
<evidence type="ECO:0000256" key="4">
    <source>
        <dbReference type="ARBA" id="ARBA00022806"/>
    </source>
</evidence>
<dbReference type="InterPro" id="IPR027417">
    <property type="entry name" value="P-loop_NTPase"/>
</dbReference>
<dbReference type="CDD" id="cd18808">
    <property type="entry name" value="SF1_C_Upf1"/>
    <property type="match status" value="1"/>
</dbReference>
<dbReference type="HOGENOM" id="CLU_010083_1_0_1"/>
<protein>
    <submittedName>
        <fullName evidence="8">Uncharacterized protein</fullName>
    </submittedName>
</protein>
<keyword evidence="2" id="KW-0547">Nucleotide-binding</keyword>
<gene>
    <name evidence="8" type="ORF">GALMADRAFT_1274823</name>
</gene>
<dbReference type="InterPro" id="IPR050534">
    <property type="entry name" value="Coronavir_polyprotein_1ab"/>
</dbReference>
<accession>A0A067T929</accession>
<dbReference type="SUPFAM" id="SSF52540">
    <property type="entry name" value="P-loop containing nucleoside triphosphate hydrolases"/>
    <property type="match status" value="1"/>
</dbReference>
<keyword evidence="5" id="KW-0067">ATP-binding</keyword>
<dbReference type="AlphaFoldDB" id="A0A067T929"/>
<evidence type="ECO:0000256" key="3">
    <source>
        <dbReference type="ARBA" id="ARBA00022801"/>
    </source>
</evidence>
<keyword evidence="9" id="KW-1185">Reference proteome</keyword>
<dbReference type="PANTHER" id="PTHR43788:SF8">
    <property type="entry name" value="DNA-BINDING PROTEIN SMUBP-2"/>
    <property type="match status" value="1"/>
</dbReference>
<dbReference type="EMBL" id="KL142374">
    <property type="protein sequence ID" value="KDR78867.1"/>
    <property type="molecule type" value="Genomic_DNA"/>
</dbReference>
<evidence type="ECO:0000259" key="6">
    <source>
        <dbReference type="Pfam" id="PF13086"/>
    </source>
</evidence>
<dbReference type="GO" id="GO:0016787">
    <property type="term" value="F:hydrolase activity"/>
    <property type="evidence" value="ECO:0007669"/>
    <property type="project" value="UniProtKB-KW"/>
</dbReference>
<evidence type="ECO:0000256" key="2">
    <source>
        <dbReference type="ARBA" id="ARBA00022741"/>
    </source>
</evidence>
<dbReference type="GO" id="GO:0043139">
    <property type="term" value="F:5'-3' DNA helicase activity"/>
    <property type="evidence" value="ECO:0007669"/>
    <property type="project" value="TreeGrafter"/>
</dbReference>
<reference evidence="9" key="1">
    <citation type="journal article" date="2014" name="Proc. Natl. Acad. Sci. U.S.A.">
        <title>Extensive sampling of basidiomycete genomes demonstrates inadequacy of the white-rot/brown-rot paradigm for wood decay fungi.</title>
        <authorList>
            <person name="Riley R."/>
            <person name="Salamov A.A."/>
            <person name="Brown D.W."/>
            <person name="Nagy L.G."/>
            <person name="Floudas D."/>
            <person name="Held B.W."/>
            <person name="Levasseur A."/>
            <person name="Lombard V."/>
            <person name="Morin E."/>
            <person name="Otillar R."/>
            <person name="Lindquist E.A."/>
            <person name="Sun H."/>
            <person name="LaButti K.M."/>
            <person name="Schmutz J."/>
            <person name="Jabbour D."/>
            <person name="Luo H."/>
            <person name="Baker S.E."/>
            <person name="Pisabarro A.G."/>
            <person name="Walton J.D."/>
            <person name="Blanchette R.A."/>
            <person name="Henrissat B."/>
            <person name="Martin F."/>
            <person name="Cullen D."/>
            <person name="Hibbett D.S."/>
            <person name="Grigoriev I.V."/>
        </authorList>
    </citation>
    <scope>NUCLEOTIDE SEQUENCE [LARGE SCALE GENOMIC DNA]</scope>
    <source>
        <strain evidence="9">CBS 339.88</strain>
    </source>
</reference>
<dbReference type="GO" id="GO:0005524">
    <property type="term" value="F:ATP binding"/>
    <property type="evidence" value="ECO:0007669"/>
    <property type="project" value="UniProtKB-KW"/>
</dbReference>
<sequence length="580" mass="65261">MIAKSIRDMNRLIGLKPTRVKHEVQCKLKSGKLHVTSQRYKTKVARPGEEQMLKLNIRQSNGTTRTQTAQMLHLQGRLAKLSVSAPAHGFVQSVETVGRESPTSAEEHRTSIMLQALQRRFSLSINPFITSIWLPLKKTTWVTLPRNRLSSPVYFPSIRKLNVSQERAVGATLSIKNADRVVLIHGPPGTGKTTVIAATVTSLMASADKSCTLWLVAQSNVAVKNIAEKLASVNFFNFKIIVSKDYHFDWHEHQYEKIIPNVIRSDSFPEDLVHAERQLQGSRVMLCTLGMFSNIRLANILLLVPPQTVIFDEASQIEVGDYFPMLVQFQSTLQKLVFIGDDKQLAPYGSTDIPGLESIFEKSHLRKKAILLDIQYRMPVPIGDFISRNVYKGRLKSQHLISDLSCCHFVDVDNGVEESQGRSWTNAREVDVAVKIASQLTSKGKSYRIITPYDPQRSRLEQGLKDEGLRWEDRCFNVDSFQGTRIHCVSPQFAHLLAGNEDDYIVISLVRTHKLGFLNEMRRVNVMLTRCKKGMVICTNRRFIEGPGAKSLVGKLYGSLGHPVWIDGKDVLSDGVEPFA</sequence>
<proteinExistence type="inferred from homology"/>
<dbReference type="OrthoDB" id="6513042at2759"/>
<dbReference type="InterPro" id="IPR041677">
    <property type="entry name" value="DNA2/NAM7_AAA_11"/>
</dbReference>
<keyword evidence="4" id="KW-0347">Helicase</keyword>
<dbReference type="Gene3D" id="3.40.50.300">
    <property type="entry name" value="P-loop containing nucleotide triphosphate hydrolases"/>
    <property type="match status" value="2"/>
</dbReference>
<evidence type="ECO:0000313" key="9">
    <source>
        <dbReference type="Proteomes" id="UP000027222"/>
    </source>
</evidence>
<keyword evidence="3" id="KW-0378">Hydrolase</keyword>
<dbReference type="Pfam" id="PF13086">
    <property type="entry name" value="AAA_11"/>
    <property type="match status" value="1"/>
</dbReference>
<evidence type="ECO:0000313" key="8">
    <source>
        <dbReference type="EMBL" id="KDR78867.1"/>
    </source>
</evidence>
<evidence type="ECO:0000259" key="7">
    <source>
        <dbReference type="Pfam" id="PF13087"/>
    </source>
</evidence>
<dbReference type="PANTHER" id="PTHR43788">
    <property type="entry name" value="DNA2/NAM7 HELICASE FAMILY MEMBER"/>
    <property type="match status" value="1"/>
</dbReference>
<evidence type="ECO:0000256" key="1">
    <source>
        <dbReference type="ARBA" id="ARBA00007913"/>
    </source>
</evidence>
<organism evidence="8 9">
    <name type="scientific">Galerina marginata (strain CBS 339.88)</name>
    <dbReference type="NCBI Taxonomy" id="685588"/>
    <lineage>
        <taxon>Eukaryota</taxon>
        <taxon>Fungi</taxon>
        <taxon>Dikarya</taxon>
        <taxon>Basidiomycota</taxon>
        <taxon>Agaricomycotina</taxon>
        <taxon>Agaricomycetes</taxon>
        <taxon>Agaricomycetidae</taxon>
        <taxon>Agaricales</taxon>
        <taxon>Agaricineae</taxon>
        <taxon>Strophariaceae</taxon>
        <taxon>Galerina</taxon>
    </lineage>
</organism>
<dbReference type="Proteomes" id="UP000027222">
    <property type="component" value="Unassembled WGS sequence"/>
</dbReference>
<dbReference type="InterPro" id="IPR041679">
    <property type="entry name" value="DNA2/NAM7-like_C"/>
</dbReference>